<dbReference type="InterPro" id="IPR050072">
    <property type="entry name" value="Peptidase_M20A"/>
</dbReference>
<dbReference type="GO" id="GO:0046872">
    <property type="term" value="F:metal ion binding"/>
    <property type="evidence" value="ECO:0007669"/>
    <property type="project" value="UniProtKB-KW"/>
</dbReference>
<dbReference type="STRING" id="1249552.PS2015_866"/>
<dbReference type="Proteomes" id="UP000065641">
    <property type="component" value="Chromosome"/>
</dbReference>
<dbReference type="InterPro" id="IPR036264">
    <property type="entry name" value="Bact_exopeptidase_dim_dom"/>
</dbReference>
<organism evidence="6 7">
    <name type="scientific">Pseudohongiella spirulinae</name>
    <dbReference type="NCBI Taxonomy" id="1249552"/>
    <lineage>
        <taxon>Bacteria</taxon>
        <taxon>Pseudomonadati</taxon>
        <taxon>Pseudomonadota</taxon>
        <taxon>Gammaproteobacteria</taxon>
        <taxon>Pseudomonadales</taxon>
        <taxon>Pseudohongiellaceae</taxon>
        <taxon>Pseudohongiella</taxon>
    </lineage>
</organism>
<dbReference type="InterPro" id="IPR011650">
    <property type="entry name" value="Peptidase_M20_dimer"/>
</dbReference>
<dbReference type="Pfam" id="PF07687">
    <property type="entry name" value="M20_dimer"/>
    <property type="match status" value="1"/>
</dbReference>
<evidence type="ECO:0000313" key="6">
    <source>
        <dbReference type="EMBL" id="ALO45538.1"/>
    </source>
</evidence>
<keyword evidence="3" id="KW-0170">Cobalt</keyword>
<keyword evidence="7" id="KW-1185">Reference proteome</keyword>
<keyword evidence="4" id="KW-0732">Signal</keyword>
<dbReference type="InterPro" id="IPR002933">
    <property type="entry name" value="Peptidase_M20"/>
</dbReference>
<evidence type="ECO:0000259" key="5">
    <source>
        <dbReference type="Pfam" id="PF07687"/>
    </source>
</evidence>
<dbReference type="PANTHER" id="PTHR43808:SF17">
    <property type="entry name" value="PEPTIDASE M20"/>
    <property type="match status" value="1"/>
</dbReference>
<evidence type="ECO:0000313" key="7">
    <source>
        <dbReference type="Proteomes" id="UP000065641"/>
    </source>
</evidence>
<dbReference type="EMBL" id="CP013189">
    <property type="protein sequence ID" value="ALO45538.1"/>
    <property type="molecule type" value="Genomic_DNA"/>
</dbReference>
<dbReference type="OrthoDB" id="9776600at2"/>
<feature type="domain" description="Peptidase M20 dimerisation" evidence="5">
    <location>
        <begin position="209"/>
        <end position="309"/>
    </location>
</feature>
<dbReference type="RefSeq" id="WP_156412655.1">
    <property type="nucleotide sequence ID" value="NZ_CP013189.1"/>
</dbReference>
<dbReference type="PANTHER" id="PTHR43808">
    <property type="entry name" value="ACETYLORNITHINE DEACETYLASE"/>
    <property type="match status" value="1"/>
</dbReference>
<evidence type="ECO:0000256" key="1">
    <source>
        <dbReference type="ARBA" id="ARBA00022723"/>
    </source>
</evidence>
<dbReference type="Gene3D" id="3.30.70.360">
    <property type="match status" value="1"/>
</dbReference>
<dbReference type="AlphaFoldDB" id="A0A0S2KC59"/>
<evidence type="ECO:0000256" key="2">
    <source>
        <dbReference type="ARBA" id="ARBA00022801"/>
    </source>
</evidence>
<gene>
    <name evidence="6" type="ORF">PS2015_866</name>
</gene>
<proteinExistence type="predicted"/>
<name>A0A0S2KC59_9GAMM</name>
<keyword evidence="2" id="KW-0378">Hydrolase</keyword>
<evidence type="ECO:0000256" key="4">
    <source>
        <dbReference type="SAM" id="SignalP"/>
    </source>
</evidence>
<keyword evidence="1" id="KW-0479">Metal-binding</keyword>
<reference evidence="6 7" key="1">
    <citation type="submission" date="2015-11" db="EMBL/GenBank/DDBJ databases">
        <authorList>
            <person name="Zhang Y."/>
            <person name="Guo Z."/>
        </authorList>
    </citation>
    <scope>NUCLEOTIDE SEQUENCE [LARGE SCALE GENOMIC DNA]</scope>
    <source>
        <strain evidence="6 7">KCTC 32221</strain>
    </source>
</reference>
<dbReference type="Gene3D" id="3.40.630.10">
    <property type="entry name" value="Zn peptidases"/>
    <property type="match status" value="1"/>
</dbReference>
<dbReference type="KEGG" id="pspi:PS2015_866"/>
<dbReference type="SUPFAM" id="SSF55031">
    <property type="entry name" value="Bacterial exopeptidase dimerisation domain"/>
    <property type="match status" value="1"/>
</dbReference>
<dbReference type="GO" id="GO:0016787">
    <property type="term" value="F:hydrolase activity"/>
    <property type="evidence" value="ECO:0007669"/>
    <property type="project" value="UniProtKB-KW"/>
</dbReference>
<dbReference type="Pfam" id="PF01546">
    <property type="entry name" value="Peptidase_M20"/>
    <property type="match status" value="1"/>
</dbReference>
<accession>A0A0S2KC59</accession>
<dbReference type="SUPFAM" id="SSF53187">
    <property type="entry name" value="Zn-dependent exopeptidases"/>
    <property type="match status" value="1"/>
</dbReference>
<sequence length="413" mass="43819" precursor="true">MRILTAALIMACIGSSVSTHAQERALDEALADTKILQGLAIIDESSGLSAQTLVQIGGIISPSGQEHERAAAVAELMRSIGLEDVQISEAPNVTGRIPGRSGKALVFVSTLDDLATVAEHQRAAGTPPVIDGNRVVGPGTNTSLTTVAMLSAARALLETGITPEHDLVFASVAEEETGLRGMHALYADYRDQALAFVDILGEGSTLSYGALGIHWWRIHAHGPAGHTLNGGLPNVNQAIGRAVDRIFQIREPQLFEHRRTRLNVAVLNSGAVFNHKPETGWFSLDVRSLDPEHIESMESQVRHILDEVTAELGITFNMEEVSRTPPGQIDGALDSSLVQTSVAISDYLGSSPALSNAGSANLNVSIAGGTLSIGISSERGGRRGFPDEWADIDVMQRTAKHIFLLAVTQANAD</sequence>
<feature type="signal peptide" evidence="4">
    <location>
        <begin position="1"/>
        <end position="21"/>
    </location>
</feature>
<protein>
    <submittedName>
        <fullName evidence="6">Di-and tripeptidase</fullName>
    </submittedName>
</protein>
<evidence type="ECO:0000256" key="3">
    <source>
        <dbReference type="ARBA" id="ARBA00023285"/>
    </source>
</evidence>
<feature type="chain" id="PRO_5006601428" evidence="4">
    <location>
        <begin position="22"/>
        <end position="413"/>
    </location>
</feature>